<dbReference type="STRING" id="1183438.GKIL_0946"/>
<evidence type="ECO:0000256" key="8">
    <source>
        <dbReference type="PIRSR" id="PIRSR004682-1"/>
    </source>
</evidence>
<organism evidence="11 12">
    <name type="scientific">Gloeobacter kilaueensis (strain ATCC BAA-2537 / CCAP 1431/1 / ULC 316 / JS1)</name>
    <dbReference type="NCBI Taxonomy" id="1183438"/>
    <lineage>
        <taxon>Bacteria</taxon>
        <taxon>Bacillati</taxon>
        <taxon>Cyanobacteriota</taxon>
        <taxon>Cyanophyceae</taxon>
        <taxon>Gloeobacterales</taxon>
        <taxon>Gloeobacteraceae</taxon>
        <taxon>Gloeobacter</taxon>
    </lineage>
</organism>
<dbReference type="PANTHER" id="PTHR42891">
    <property type="entry name" value="D-GLYCERO-BETA-D-MANNO-HEPTOSE-1,7-BISPHOSPHATE 7-PHOSPHATASE"/>
    <property type="match status" value="1"/>
</dbReference>
<dbReference type="Proteomes" id="UP000017396">
    <property type="component" value="Chromosome"/>
</dbReference>
<evidence type="ECO:0000256" key="5">
    <source>
        <dbReference type="ARBA" id="ARBA00023277"/>
    </source>
</evidence>
<proteinExistence type="inferred from homology"/>
<dbReference type="PATRIC" id="fig|1183438.3.peg.939"/>
<dbReference type="GO" id="GO:0005737">
    <property type="term" value="C:cytoplasm"/>
    <property type="evidence" value="ECO:0007669"/>
    <property type="project" value="UniProtKB-SubCell"/>
</dbReference>
<dbReference type="eggNOG" id="COG0241">
    <property type="taxonomic scope" value="Bacteria"/>
</dbReference>
<evidence type="ECO:0000256" key="10">
    <source>
        <dbReference type="PIRSR" id="PIRSR004682-4"/>
    </source>
</evidence>
<feature type="binding site" evidence="10">
    <location>
        <position position="12"/>
    </location>
    <ligand>
        <name>Mg(2+)</name>
        <dbReference type="ChEBI" id="CHEBI:18420"/>
    </ligand>
</feature>
<feature type="site" description="Stabilizes the phosphoryl group" evidence="9">
    <location>
        <position position="52"/>
    </location>
</feature>
<dbReference type="EC" id="3.1.3.-" evidence="7"/>
<dbReference type="SUPFAM" id="SSF56784">
    <property type="entry name" value="HAD-like"/>
    <property type="match status" value="1"/>
</dbReference>
<dbReference type="KEGG" id="glj:GKIL_0946"/>
<evidence type="ECO:0000256" key="3">
    <source>
        <dbReference type="ARBA" id="ARBA00022723"/>
    </source>
</evidence>
<feature type="binding site" evidence="10">
    <location>
        <position position="106"/>
    </location>
    <ligand>
        <name>Zn(2+)</name>
        <dbReference type="ChEBI" id="CHEBI:29105"/>
    </ligand>
</feature>
<dbReference type="GO" id="GO:0016791">
    <property type="term" value="F:phosphatase activity"/>
    <property type="evidence" value="ECO:0007669"/>
    <property type="project" value="InterPro"/>
</dbReference>
<dbReference type="GO" id="GO:0005975">
    <property type="term" value="P:carbohydrate metabolic process"/>
    <property type="evidence" value="ECO:0007669"/>
    <property type="project" value="InterPro"/>
</dbReference>
<gene>
    <name evidence="11" type="primary">gmhB</name>
    <name evidence="11" type="ORF">GKIL_0946</name>
</gene>
<dbReference type="OrthoDB" id="9801899at2"/>
<dbReference type="GO" id="GO:0046872">
    <property type="term" value="F:metal ion binding"/>
    <property type="evidence" value="ECO:0007669"/>
    <property type="project" value="UniProtKB-KW"/>
</dbReference>
<feature type="active site" description="Nucleophile" evidence="8">
    <location>
        <position position="10"/>
    </location>
</feature>
<keyword evidence="10" id="KW-0862">Zinc</keyword>
<evidence type="ECO:0000256" key="1">
    <source>
        <dbReference type="ARBA" id="ARBA00004496"/>
    </source>
</evidence>
<keyword evidence="2 7" id="KW-0963">Cytoplasm</keyword>
<keyword evidence="3 10" id="KW-0479">Metal-binding</keyword>
<evidence type="ECO:0000313" key="12">
    <source>
        <dbReference type="Proteomes" id="UP000017396"/>
    </source>
</evidence>
<dbReference type="Pfam" id="PF13242">
    <property type="entry name" value="Hydrolase_like"/>
    <property type="match status" value="1"/>
</dbReference>
<keyword evidence="10" id="KW-0460">Magnesium</keyword>
<comment type="subcellular location">
    <subcellularLocation>
        <location evidence="1 7">Cytoplasm</location>
    </subcellularLocation>
</comment>
<feature type="binding site" evidence="10">
    <location>
        <position position="93"/>
    </location>
    <ligand>
        <name>Zn(2+)</name>
        <dbReference type="ChEBI" id="CHEBI:29105"/>
    </ligand>
</feature>
<comment type="similarity">
    <text evidence="7">Belongs to the gmhB family.</text>
</comment>
<dbReference type="InterPro" id="IPR006549">
    <property type="entry name" value="HAD-SF_hydro_IIIA"/>
</dbReference>
<evidence type="ECO:0000256" key="7">
    <source>
        <dbReference type="PIRNR" id="PIRNR004682"/>
    </source>
</evidence>
<dbReference type="HOGENOM" id="CLU_085077_2_1_3"/>
<feature type="active site" description="Proton donor" evidence="8">
    <location>
        <position position="12"/>
    </location>
</feature>
<feature type="binding site" evidence="10">
    <location>
        <position position="91"/>
    </location>
    <ligand>
        <name>Zn(2+)</name>
        <dbReference type="ChEBI" id="CHEBI:29105"/>
    </ligand>
</feature>
<keyword evidence="12" id="KW-1185">Reference proteome</keyword>
<evidence type="ECO:0000256" key="6">
    <source>
        <dbReference type="ARBA" id="ARBA00031828"/>
    </source>
</evidence>
<dbReference type="InterPro" id="IPR023214">
    <property type="entry name" value="HAD_sf"/>
</dbReference>
<comment type="cofactor">
    <cofactor evidence="10">
        <name>Mg(2+)</name>
        <dbReference type="ChEBI" id="CHEBI:18420"/>
    </cofactor>
</comment>
<dbReference type="Gene3D" id="3.40.50.1000">
    <property type="entry name" value="HAD superfamily/HAD-like"/>
    <property type="match status" value="1"/>
</dbReference>
<name>U5QE02_GLOK1</name>
<feature type="site" description="Contributes to substrate recognition" evidence="9">
    <location>
        <position position="110"/>
    </location>
</feature>
<sequence length="192" mass="20724">MSTVGAVFLDKDGTLIEDVPYNVAPERIRLMPGACEGLRLLAGAGWPLIVVTNQSGVAHGYFREAALAGVEARLRTLVAQCGAPLAGFYYCPHHPAGSVLPYARHCRCRKPRPGLLLRAARELPVDLGRSWLVGDILHDVEAGSRAGCRTVLLVNGHETEWVLGPRRLPDYLAADLNDAARFIVRNSPPGGQ</sequence>
<protein>
    <recommendedName>
        <fullName evidence="6 7">D,D-heptose 1,7-bisphosphate phosphatase</fullName>
        <ecNumber evidence="7">3.1.3.-</ecNumber>
    </recommendedName>
</protein>
<evidence type="ECO:0000313" key="11">
    <source>
        <dbReference type="EMBL" id="AGY57192.1"/>
    </source>
</evidence>
<evidence type="ECO:0000256" key="2">
    <source>
        <dbReference type="ARBA" id="ARBA00022490"/>
    </source>
</evidence>
<dbReference type="NCBIfam" id="TIGR01656">
    <property type="entry name" value="Histidinol-ppas"/>
    <property type="match status" value="1"/>
</dbReference>
<dbReference type="CDD" id="cd07503">
    <property type="entry name" value="HAD_HisB-N"/>
    <property type="match status" value="1"/>
</dbReference>
<dbReference type="InterPro" id="IPR036412">
    <property type="entry name" value="HAD-like_sf"/>
</dbReference>
<feature type="binding site" evidence="10">
    <location>
        <position position="135"/>
    </location>
    <ligand>
        <name>Mg(2+)</name>
        <dbReference type="ChEBI" id="CHEBI:18420"/>
    </ligand>
</feature>
<dbReference type="PANTHER" id="PTHR42891:SF1">
    <property type="entry name" value="D-GLYCERO-BETA-D-MANNO-HEPTOSE-1,7-BISPHOSPHATE 7-PHOSPHATASE"/>
    <property type="match status" value="1"/>
</dbReference>
<dbReference type="PIRSF" id="PIRSF004682">
    <property type="entry name" value="GmhB"/>
    <property type="match status" value="1"/>
</dbReference>
<feature type="site" description="Contributes to substrate recognition" evidence="9">
    <location>
        <position position="109"/>
    </location>
</feature>
<keyword evidence="5 7" id="KW-0119">Carbohydrate metabolism</keyword>
<dbReference type="InterPro" id="IPR006543">
    <property type="entry name" value="Histidinol-phos"/>
</dbReference>
<feature type="binding site" evidence="10">
    <location>
        <position position="108"/>
    </location>
    <ligand>
        <name>Zn(2+)</name>
        <dbReference type="ChEBI" id="CHEBI:29105"/>
    </ligand>
</feature>
<keyword evidence="4 7" id="KW-0378">Hydrolase</keyword>
<dbReference type="EMBL" id="CP003587">
    <property type="protein sequence ID" value="AGY57192.1"/>
    <property type="molecule type" value="Genomic_DNA"/>
</dbReference>
<comment type="cofactor">
    <cofactor evidence="10">
        <name>Zn(2+)</name>
        <dbReference type="ChEBI" id="CHEBI:29105"/>
    </cofactor>
</comment>
<evidence type="ECO:0000256" key="9">
    <source>
        <dbReference type="PIRSR" id="PIRSR004682-3"/>
    </source>
</evidence>
<dbReference type="AlphaFoldDB" id="U5QE02"/>
<accession>U5QE02</accession>
<evidence type="ECO:0000256" key="4">
    <source>
        <dbReference type="ARBA" id="ARBA00022801"/>
    </source>
</evidence>
<feature type="binding site" evidence="10">
    <location>
        <position position="10"/>
    </location>
    <ligand>
        <name>Mg(2+)</name>
        <dbReference type="ChEBI" id="CHEBI:18420"/>
    </ligand>
</feature>
<dbReference type="NCBIfam" id="TIGR01662">
    <property type="entry name" value="HAD-SF-IIIA"/>
    <property type="match status" value="1"/>
</dbReference>
<dbReference type="InterPro" id="IPR004446">
    <property type="entry name" value="Heptose_bisP_phosphatase"/>
</dbReference>
<reference evidence="11 12" key="1">
    <citation type="journal article" date="2013" name="PLoS ONE">
        <title>Cultivation and Complete Genome Sequencing of Gloeobacter kilaueensis sp. nov., from a Lava Cave in Kilauea Caldera, Hawai'i.</title>
        <authorList>
            <person name="Saw J.H."/>
            <person name="Schatz M."/>
            <person name="Brown M.V."/>
            <person name="Kunkel D.D."/>
            <person name="Foster J.S."/>
            <person name="Shick H."/>
            <person name="Christensen S."/>
            <person name="Hou S."/>
            <person name="Wan X."/>
            <person name="Donachie S.P."/>
        </authorList>
    </citation>
    <scope>NUCLEOTIDE SEQUENCE [LARGE SCALE GENOMIC DNA]</scope>
    <source>
        <strain evidence="12">JS</strain>
    </source>
</reference>
<dbReference type="RefSeq" id="WP_023172253.1">
    <property type="nucleotide sequence ID" value="NC_022600.1"/>
</dbReference>